<keyword evidence="4" id="KW-1185">Reference proteome</keyword>
<dbReference type="InterPro" id="IPR012854">
    <property type="entry name" value="Cu_amine_oxidase-like_N"/>
</dbReference>
<name>A0ABV6JIQ3_9BACL</name>
<dbReference type="RefSeq" id="WP_204822860.1">
    <property type="nucleotide sequence ID" value="NZ_JANHOF010000048.1"/>
</dbReference>
<dbReference type="InterPro" id="IPR036582">
    <property type="entry name" value="Mao_N_sf"/>
</dbReference>
<evidence type="ECO:0000256" key="1">
    <source>
        <dbReference type="SAM" id="SignalP"/>
    </source>
</evidence>
<accession>A0ABV6JIQ3</accession>
<sequence length="298" mass="33033">MKKKNRIALFTFLFLGFLGQSSISAADDIDRSPYTMNVNGLFIQMDVQPVIDKTSLLIPIRTLSSIGLTYNWDSSSQSVTIRNKEADEIILTVNSKVSNKNGISSDMPVPVQSKDGRVLVPIRFVTESLGYHVQYETFRKMIFIRSKDYQFDTNAIADNDLAAARRASIALPLTASFKPLNFSTLKYHRYVFPSGRADTYMFSDGFTSSIVDIKDGIASVVGQYVTGGRSDIVYKAGNVTGGNLADPVLKPYLFDRVSFYLEEATSITNYLDSEGNLHAFSTPVTIYSDIIQATPNNT</sequence>
<protein>
    <submittedName>
        <fullName evidence="3">Copper amine oxidase N-terminal domain-containing protein</fullName>
    </submittedName>
</protein>
<evidence type="ECO:0000313" key="3">
    <source>
        <dbReference type="EMBL" id="MFC0395696.1"/>
    </source>
</evidence>
<dbReference type="EMBL" id="JBHLVF010000045">
    <property type="protein sequence ID" value="MFC0395696.1"/>
    <property type="molecule type" value="Genomic_DNA"/>
</dbReference>
<dbReference type="Proteomes" id="UP001589818">
    <property type="component" value="Unassembled WGS sequence"/>
</dbReference>
<proteinExistence type="predicted"/>
<organism evidence="3 4">
    <name type="scientific">Paenibacillus mendelii</name>
    <dbReference type="NCBI Taxonomy" id="206163"/>
    <lineage>
        <taxon>Bacteria</taxon>
        <taxon>Bacillati</taxon>
        <taxon>Bacillota</taxon>
        <taxon>Bacilli</taxon>
        <taxon>Bacillales</taxon>
        <taxon>Paenibacillaceae</taxon>
        <taxon>Paenibacillus</taxon>
    </lineage>
</organism>
<dbReference type="SUPFAM" id="SSF55383">
    <property type="entry name" value="Copper amine oxidase, domain N"/>
    <property type="match status" value="1"/>
</dbReference>
<reference evidence="3 4" key="1">
    <citation type="submission" date="2024-09" db="EMBL/GenBank/DDBJ databases">
        <authorList>
            <person name="Sun Q."/>
            <person name="Mori K."/>
        </authorList>
    </citation>
    <scope>NUCLEOTIDE SEQUENCE [LARGE SCALE GENOMIC DNA]</scope>
    <source>
        <strain evidence="3 4">CCM 4839</strain>
    </source>
</reference>
<feature type="chain" id="PRO_5046044465" evidence="1">
    <location>
        <begin position="26"/>
        <end position="298"/>
    </location>
</feature>
<evidence type="ECO:0000259" key="2">
    <source>
        <dbReference type="Pfam" id="PF07833"/>
    </source>
</evidence>
<dbReference type="Pfam" id="PF07833">
    <property type="entry name" value="Cu_amine_oxidN1"/>
    <property type="match status" value="1"/>
</dbReference>
<comment type="caution">
    <text evidence="3">The sequence shown here is derived from an EMBL/GenBank/DDBJ whole genome shotgun (WGS) entry which is preliminary data.</text>
</comment>
<dbReference type="Gene3D" id="3.30.457.10">
    <property type="entry name" value="Copper amine oxidase-like, N-terminal domain"/>
    <property type="match status" value="1"/>
</dbReference>
<gene>
    <name evidence="3" type="ORF">ACFFJ8_30540</name>
</gene>
<feature type="signal peptide" evidence="1">
    <location>
        <begin position="1"/>
        <end position="25"/>
    </location>
</feature>
<keyword evidence="1" id="KW-0732">Signal</keyword>
<evidence type="ECO:0000313" key="4">
    <source>
        <dbReference type="Proteomes" id="UP001589818"/>
    </source>
</evidence>
<feature type="domain" description="Copper amine oxidase-like N-terminal" evidence="2">
    <location>
        <begin position="38"/>
        <end position="142"/>
    </location>
</feature>